<dbReference type="Gene3D" id="3.90.79.10">
    <property type="entry name" value="Nucleoside Triphosphate Pyrophosphohydrolase"/>
    <property type="match status" value="1"/>
</dbReference>
<organism evidence="8 9">
    <name type="scientific">Thiomonas arsenitoxydans (strain DSM 22701 / CIP 110005 / 3As)</name>
    <dbReference type="NCBI Taxonomy" id="426114"/>
    <lineage>
        <taxon>Bacteria</taxon>
        <taxon>Pseudomonadati</taxon>
        <taxon>Pseudomonadota</taxon>
        <taxon>Betaproteobacteria</taxon>
        <taxon>Burkholderiales</taxon>
        <taxon>Thiomonas</taxon>
    </lineage>
</organism>
<evidence type="ECO:0000259" key="7">
    <source>
        <dbReference type="PROSITE" id="PS51462"/>
    </source>
</evidence>
<keyword evidence="4" id="KW-0378">Hydrolase</keyword>
<name>A0A8I1SVY8_THIA3</name>
<evidence type="ECO:0000256" key="3">
    <source>
        <dbReference type="ARBA" id="ARBA00022723"/>
    </source>
</evidence>
<keyword evidence="5" id="KW-0460">Magnesium</keyword>
<dbReference type="PANTHER" id="PTHR12992">
    <property type="entry name" value="NUDIX HYDROLASE"/>
    <property type="match status" value="1"/>
</dbReference>
<dbReference type="AlphaFoldDB" id="A0A8I1SVY8"/>
<dbReference type="InterPro" id="IPR015797">
    <property type="entry name" value="NUDIX_hydrolase-like_dom_sf"/>
</dbReference>
<dbReference type="PANTHER" id="PTHR12992:SF11">
    <property type="entry name" value="MITOCHONDRIAL COENZYME A DIPHOSPHATASE NUDT8"/>
    <property type="match status" value="1"/>
</dbReference>
<feature type="domain" description="Nudix hydrolase" evidence="7">
    <location>
        <begin position="62"/>
        <end position="207"/>
    </location>
</feature>
<sequence>MSTLRLTPIDPESADLIGRDDGLPAVAPERLEPDWLRRRFASPTAWTPELFEDSLRLSSQALRGAAVLIPLVPRAEGLQVLLTRRNLHLHEHAGQISFPGGRCDRQDIHPAATALREAHEEIGLRPAGAEVLGTLPLYCTASRYAVTPVVALIPAAENLQPQPDEVSEVFEVPLAFLMNPRHHELREWRPGNDVAPNPVAVRRRFLVMPYVANGQRYVIWGATAAMLRNLYRLLVA</sequence>
<gene>
    <name evidence="8" type="ORF">J0I24_02030</name>
</gene>
<evidence type="ECO:0000256" key="1">
    <source>
        <dbReference type="ARBA" id="ARBA00001936"/>
    </source>
</evidence>
<evidence type="ECO:0000256" key="4">
    <source>
        <dbReference type="ARBA" id="ARBA00022801"/>
    </source>
</evidence>
<dbReference type="InterPro" id="IPR045121">
    <property type="entry name" value="CoAse"/>
</dbReference>
<dbReference type="Pfam" id="PF00293">
    <property type="entry name" value="NUDIX"/>
    <property type="match status" value="1"/>
</dbReference>
<dbReference type="CDD" id="cd03426">
    <property type="entry name" value="NUDIX_CoAse_Nudt7"/>
    <property type="match status" value="1"/>
</dbReference>
<dbReference type="PROSITE" id="PS51462">
    <property type="entry name" value="NUDIX"/>
    <property type="match status" value="1"/>
</dbReference>
<dbReference type="InterPro" id="IPR000086">
    <property type="entry name" value="NUDIX_hydrolase_dom"/>
</dbReference>
<keyword evidence="3" id="KW-0479">Metal-binding</keyword>
<dbReference type="SUPFAM" id="SSF55811">
    <property type="entry name" value="Nudix"/>
    <property type="match status" value="1"/>
</dbReference>
<dbReference type="GO" id="GO:0010945">
    <property type="term" value="F:coenzyme A diphosphatase activity"/>
    <property type="evidence" value="ECO:0007669"/>
    <property type="project" value="InterPro"/>
</dbReference>
<dbReference type="RefSeq" id="WP_276727313.1">
    <property type="nucleotide sequence ID" value="NZ_JAFKMR010000010.1"/>
</dbReference>
<dbReference type="Proteomes" id="UP000664800">
    <property type="component" value="Unassembled WGS sequence"/>
</dbReference>
<evidence type="ECO:0000256" key="5">
    <source>
        <dbReference type="ARBA" id="ARBA00022842"/>
    </source>
</evidence>
<dbReference type="EMBL" id="JAFKMR010000010">
    <property type="protein sequence ID" value="MBN8743064.1"/>
    <property type="molecule type" value="Genomic_DNA"/>
</dbReference>
<comment type="cofactor">
    <cofactor evidence="1">
        <name>Mn(2+)</name>
        <dbReference type="ChEBI" id="CHEBI:29035"/>
    </cofactor>
</comment>
<proteinExistence type="predicted"/>
<dbReference type="GO" id="GO:0046872">
    <property type="term" value="F:metal ion binding"/>
    <property type="evidence" value="ECO:0007669"/>
    <property type="project" value="UniProtKB-KW"/>
</dbReference>
<evidence type="ECO:0000256" key="2">
    <source>
        <dbReference type="ARBA" id="ARBA00001946"/>
    </source>
</evidence>
<evidence type="ECO:0000313" key="8">
    <source>
        <dbReference type="EMBL" id="MBN8743064.1"/>
    </source>
</evidence>
<evidence type="ECO:0000313" key="9">
    <source>
        <dbReference type="Proteomes" id="UP000664800"/>
    </source>
</evidence>
<dbReference type="NCBIfam" id="NF007980">
    <property type="entry name" value="PRK10707.1"/>
    <property type="match status" value="1"/>
</dbReference>
<comment type="caution">
    <text evidence="8">The sequence shown here is derived from an EMBL/GenBank/DDBJ whole genome shotgun (WGS) entry which is preliminary data.</text>
</comment>
<keyword evidence="6" id="KW-0464">Manganese</keyword>
<protein>
    <submittedName>
        <fullName evidence="8">CoA pyrophosphatase</fullName>
    </submittedName>
</protein>
<accession>A0A8I1SVY8</accession>
<comment type="cofactor">
    <cofactor evidence="2">
        <name>Mg(2+)</name>
        <dbReference type="ChEBI" id="CHEBI:18420"/>
    </cofactor>
</comment>
<reference evidence="8" key="1">
    <citation type="submission" date="2021-02" db="EMBL/GenBank/DDBJ databases">
        <title>Thiocyanate and organic carbon inputs drive convergent selection for specific autotrophic Afipia and Thiobacillus strains within complex microbiomes.</title>
        <authorList>
            <person name="Huddy R.J."/>
            <person name="Sachdeva R."/>
            <person name="Kadzinga F."/>
            <person name="Kantor R.S."/>
            <person name="Harrison S.T.L."/>
            <person name="Banfield J.F."/>
        </authorList>
    </citation>
    <scope>NUCLEOTIDE SEQUENCE</scope>
    <source>
        <strain evidence="8">SCN18_13_7_16_R3_B_64_19</strain>
    </source>
</reference>
<evidence type="ECO:0000256" key="6">
    <source>
        <dbReference type="ARBA" id="ARBA00023211"/>
    </source>
</evidence>